<keyword evidence="7" id="KW-0479">Metal-binding</keyword>
<organism evidence="19 20">
    <name type="scientific">Nelumbo nucifera</name>
    <name type="common">Sacred lotus</name>
    <dbReference type="NCBI Taxonomy" id="4432"/>
    <lineage>
        <taxon>Eukaryota</taxon>
        <taxon>Viridiplantae</taxon>
        <taxon>Streptophyta</taxon>
        <taxon>Embryophyta</taxon>
        <taxon>Tracheophyta</taxon>
        <taxon>Spermatophyta</taxon>
        <taxon>Magnoliopsida</taxon>
        <taxon>Proteales</taxon>
        <taxon>Nelumbonaceae</taxon>
        <taxon>Nelumbo</taxon>
    </lineage>
</organism>
<dbReference type="PANTHER" id="PTHR14155">
    <property type="entry name" value="RING FINGER DOMAIN-CONTAINING"/>
    <property type="match status" value="1"/>
</dbReference>
<dbReference type="SMART" id="SM00184">
    <property type="entry name" value="RING"/>
    <property type="match status" value="1"/>
</dbReference>
<feature type="region of interest" description="Disordered" evidence="15">
    <location>
        <begin position="322"/>
        <end position="349"/>
    </location>
</feature>
<feature type="transmembrane region" description="Helical" evidence="16">
    <location>
        <begin position="66"/>
        <end position="89"/>
    </location>
</feature>
<dbReference type="InParanoid" id="A0A1U8AKV9"/>
<dbReference type="InterPro" id="IPR013083">
    <property type="entry name" value="Znf_RING/FYVE/PHD"/>
</dbReference>
<dbReference type="CDD" id="cd16461">
    <property type="entry name" value="RING-H2_EL5-like"/>
    <property type="match status" value="1"/>
</dbReference>
<feature type="region of interest" description="Disordered" evidence="15">
    <location>
        <begin position="202"/>
        <end position="288"/>
    </location>
</feature>
<keyword evidence="5" id="KW-0808">Transferase</keyword>
<evidence type="ECO:0000256" key="2">
    <source>
        <dbReference type="ARBA" id="ARBA00004167"/>
    </source>
</evidence>
<feature type="compositionally biased region" description="Basic residues" evidence="15">
    <location>
        <begin position="260"/>
        <end position="270"/>
    </location>
</feature>
<dbReference type="PANTHER" id="PTHR14155:SF263">
    <property type="entry name" value="E3 UBIQUITIN-PROTEIN LIGASE ATL6"/>
    <property type="match status" value="1"/>
</dbReference>
<keyword evidence="9" id="KW-0833">Ubl conjugation pathway</keyword>
<evidence type="ECO:0000259" key="18">
    <source>
        <dbReference type="PROSITE" id="PS50089"/>
    </source>
</evidence>
<sequence length="425" mass="46825">MLMTKKDDTTTHGRRRFLHLLVSNQSAAHGISHLHFLLLLLSLSVPLVSAQPSSENDQQPYRNFNPSMAIIIIVLISAFFFMGFFSIYIRQCAEDRNGGSIRPANMVGRSRRAARGLDPAVIETFPTFMYSVVKGLQLGKGALECAVCLNEFEDDETLRLLPKCDHVFHPECIDAWLSSHTTCPVCRANLVPGSGEDAAALEQVPDDTNGESDVENPRPEVREDQSQGGSLHVIEEQNTEQQAAPDVISPCQVPIQNRPPRAKSSRRPRYTGKFPRSHSTGHSLVQPGENCDRFTLRLPEEVRKQIMKGRLNRTTSCVAFPTEGSTRRGYRSGGEGSSRGKSYNNNNTTSQLVEGMDRSAKSDRWVFSMTPPFFTRTFSTRSAKAGADGEAATTPKAFFTSVKTPFDCLGGKPEGAESSSTRPPV</sequence>
<evidence type="ECO:0000256" key="12">
    <source>
        <dbReference type="ARBA" id="ARBA00023136"/>
    </source>
</evidence>
<evidence type="ECO:0000256" key="8">
    <source>
        <dbReference type="ARBA" id="ARBA00022771"/>
    </source>
</evidence>
<evidence type="ECO:0000256" key="5">
    <source>
        <dbReference type="ARBA" id="ARBA00022679"/>
    </source>
</evidence>
<protein>
    <recommendedName>
        <fullName evidence="4">RING-type E3 ubiquitin transferase</fullName>
        <ecNumber evidence="4">2.3.2.27</ecNumber>
    </recommendedName>
</protein>
<keyword evidence="10" id="KW-0862">Zinc</keyword>
<keyword evidence="19" id="KW-1185">Reference proteome</keyword>
<evidence type="ECO:0000256" key="13">
    <source>
        <dbReference type="ARBA" id="ARBA00024209"/>
    </source>
</evidence>
<evidence type="ECO:0000313" key="20">
    <source>
        <dbReference type="RefSeq" id="XP_010266641.1"/>
    </source>
</evidence>
<proteinExistence type="inferred from homology"/>
<keyword evidence="8 14" id="KW-0863">Zinc-finger</keyword>
<evidence type="ECO:0000256" key="3">
    <source>
        <dbReference type="ARBA" id="ARBA00004906"/>
    </source>
</evidence>
<dbReference type="GeneID" id="104604112"/>
<evidence type="ECO:0000256" key="15">
    <source>
        <dbReference type="SAM" id="MobiDB-lite"/>
    </source>
</evidence>
<dbReference type="FunCoup" id="A0A1U8AKV9">
    <property type="interactions" value="51"/>
</dbReference>
<evidence type="ECO:0000256" key="16">
    <source>
        <dbReference type="SAM" id="Phobius"/>
    </source>
</evidence>
<evidence type="ECO:0000256" key="14">
    <source>
        <dbReference type="PROSITE-ProRule" id="PRU00175"/>
    </source>
</evidence>
<dbReference type="Proteomes" id="UP000189703">
    <property type="component" value="Unplaced"/>
</dbReference>
<feature type="compositionally biased region" description="Basic and acidic residues" evidence="15">
    <location>
        <begin position="215"/>
        <end position="225"/>
    </location>
</feature>
<evidence type="ECO:0000256" key="7">
    <source>
        <dbReference type="ARBA" id="ARBA00022723"/>
    </source>
</evidence>
<dbReference type="InterPro" id="IPR001841">
    <property type="entry name" value="Znf_RING"/>
</dbReference>
<keyword evidence="11 16" id="KW-1133">Transmembrane helix</keyword>
<dbReference type="GO" id="GO:0061630">
    <property type="term" value="F:ubiquitin protein ligase activity"/>
    <property type="evidence" value="ECO:0007669"/>
    <property type="project" value="UniProtKB-EC"/>
</dbReference>
<keyword evidence="6 16" id="KW-0812">Transmembrane</keyword>
<feature type="compositionally biased region" description="Acidic residues" evidence="15">
    <location>
        <begin position="204"/>
        <end position="214"/>
    </location>
</feature>
<dbReference type="Gene3D" id="3.30.40.10">
    <property type="entry name" value="Zinc/RING finger domain, C3HC4 (zinc finger)"/>
    <property type="match status" value="1"/>
</dbReference>
<comment type="similarity">
    <text evidence="13">Belongs to the RING-type zinc finger family. ATL subfamily.</text>
</comment>
<accession>A0A1U8AKV9</accession>
<dbReference type="eggNOG" id="KOG0800">
    <property type="taxonomic scope" value="Eukaryota"/>
</dbReference>
<evidence type="ECO:0000256" key="11">
    <source>
        <dbReference type="ARBA" id="ARBA00022989"/>
    </source>
</evidence>
<dbReference type="KEGG" id="nnu:104604112"/>
<comment type="subcellular location">
    <subcellularLocation>
        <location evidence="2">Membrane</location>
        <topology evidence="2">Single-pass membrane protein</topology>
    </subcellularLocation>
</comment>
<dbReference type="OMA" id="RHCSDAQ"/>
<reference evidence="20" key="1">
    <citation type="submission" date="2025-08" db="UniProtKB">
        <authorList>
            <consortium name="RefSeq"/>
        </authorList>
    </citation>
    <scope>IDENTIFICATION</scope>
</reference>
<dbReference type="EC" id="2.3.2.27" evidence="4"/>
<dbReference type="GO" id="GO:0016020">
    <property type="term" value="C:membrane"/>
    <property type="evidence" value="ECO:0007669"/>
    <property type="project" value="UniProtKB-SubCell"/>
</dbReference>
<keyword evidence="12 16" id="KW-0472">Membrane</keyword>
<feature type="signal peptide" evidence="17">
    <location>
        <begin position="1"/>
        <end position="50"/>
    </location>
</feature>
<dbReference type="FunFam" id="3.30.40.10:FF:000187">
    <property type="entry name" value="E3 ubiquitin-protein ligase ATL6"/>
    <property type="match status" value="1"/>
</dbReference>
<name>A0A1U8AKV9_NELNU</name>
<gene>
    <name evidence="20" type="primary">LOC104604112</name>
</gene>
<feature type="domain" description="RING-type" evidence="18">
    <location>
        <begin position="145"/>
        <end position="187"/>
    </location>
</feature>
<comment type="catalytic activity">
    <reaction evidence="1">
        <text>S-ubiquitinyl-[E2 ubiquitin-conjugating enzyme]-L-cysteine + [acceptor protein]-L-lysine = [E2 ubiquitin-conjugating enzyme]-L-cysteine + N(6)-ubiquitinyl-[acceptor protein]-L-lysine.</text>
        <dbReference type="EC" id="2.3.2.27"/>
    </reaction>
</comment>
<dbReference type="OrthoDB" id="8062037at2759"/>
<comment type="pathway">
    <text evidence="3">Protein modification; protein ubiquitination.</text>
</comment>
<evidence type="ECO:0000256" key="1">
    <source>
        <dbReference type="ARBA" id="ARBA00000900"/>
    </source>
</evidence>
<dbReference type="AlphaFoldDB" id="A0A1U8AKV9"/>
<evidence type="ECO:0000256" key="6">
    <source>
        <dbReference type="ARBA" id="ARBA00022692"/>
    </source>
</evidence>
<dbReference type="SUPFAM" id="SSF57850">
    <property type="entry name" value="RING/U-box"/>
    <property type="match status" value="1"/>
</dbReference>
<dbReference type="GO" id="GO:0008270">
    <property type="term" value="F:zinc ion binding"/>
    <property type="evidence" value="ECO:0007669"/>
    <property type="project" value="UniProtKB-KW"/>
</dbReference>
<evidence type="ECO:0000256" key="10">
    <source>
        <dbReference type="ARBA" id="ARBA00022833"/>
    </source>
</evidence>
<evidence type="ECO:0000256" key="9">
    <source>
        <dbReference type="ARBA" id="ARBA00022786"/>
    </source>
</evidence>
<evidence type="ECO:0000313" key="19">
    <source>
        <dbReference type="Proteomes" id="UP000189703"/>
    </source>
</evidence>
<dbReference type="InterPro" id="IPR053238">
    <property type="entry name" value="RING-H2_zinc_finger"/>
</dbReference>
<dbReference type="RefSeq" id="XP_010266641.1">
    <property type="nucleotide sequence ID" value="XM_010268339.1"/>
</dbReference>
<dbReference type="PROSITE" id="PS50089">
    <property type="entry name" value="ZF_RING_2"/>
    <property type="match status" value="1"/>
</dbReference>
<evidence type="ECO:0000256" key="17">
    <source>
        <dbReference type="SAM" id="SignalP"/>
    </source>
</evidence>
<evidence type="ECO:0000256" key="4">
    <source>
        <dbReference type="ARBA" id="ARBA00012483"/>
    </source>
</evidence>
<keyword evidence="17" id="KW-0732">Signal</keyword>
<feature type="chain" id="PRO_5010585562" description="RING-type E3 ubiquitin transferase" evidence="17">
    <location>
        <begin position="51"/>
        <end position="425"/>
    </location>
</feature>
<dbReference type="Pfam" id="PF13639">
    <property type="entry name" value="zf-RING_2"/>
    <property type="match status" value="1"/>
</dbReference>